<accession>A0AAW0PKQ6</accession>
<protein>
    <submittedName>
        <fullName evidence="1">Uncharacterized protein</fullName>
    </submittedName>
</protein>
<proteinExistence type="predicted"/>
<dbReference type="Proteomes" id="UP001460270">
    <property type="component" value="Unassembled WGS sequence"/>
</dbReference>
<dbReference type="GO" id="GO:0046523">
    <property type="term" value="F:S-methyl-5-thioribose-1-phosphate isomerase activity"/>
    <property type="evidence" value="ECO:0007669"/>
    <property type="project" value="TreeGrafter"/>
</dbReference>
<dbReference type="EMBL" id="JBBPFD010000004">
    <property type="protein sequence ID" value="KAK7930217.1"/>
    <property type="molecule type" value="Genomic_DNA"/>
</dbReference>
<dbReference type="GO" id="GO:0019509">
    <property type="term" value="P:L-methionine salvage from methylthioadenosine"/>
    <property type="evidence" value="ECO:0007669"/>
    <property type="project" value="TreeGrafter"/>
</dbReference>
<evidence type="ECO:0000313" key="1">
    <source>
        <dbReference type="EMBL" id="KAK7930217.1"/>
    </source>
</evidence>
<dbReference type="InterPro" id="IPR027363">
    <property type="entry name" value="M1Pi_N"/>
</dbReference>
<evidence type="ECO:0000313" key="2">
    <source>
        <dbReference type="Proteomes" id="UP001460270"/>
    </source>
</evidence>
<comment type="caution">
    <text evidence="1">The sequence shown here is derived from an EMBL/GenBank/DDBJ whole genome shotgun (WGS) entry which is preliminary data.</text>
</comment>
<dbReference type="SUPFAM" id="SSF100950">
    <property type="entry name" value="NagB/RpiA/CoA transferase-like"/>
    <property type="match status" value="1"/>
</dbReference>
<gene>
    <name evidence="1" type="ORF">WMY93_006612</name>
</gene>
<dbReference type="InterPro" id="IPR037171">
    <property type="entry name" value="NagB/RpiA_transferase-like"/>
</dbReference>
<dbReference type="Gene3D" id="1.20.120.420">
    <property type="entry name" value="translation initiation factor eif-2b, domain 1"/>
    <property type="match status" value="1"/>
</dbReference>
<dbReference type="PANTHER" id="PTHR43475:SF1">
    <property type="entry name" value="METHYLTHIORIBOSE-1-PHOSPHATE ISOMERASE"/>
    <property type="match status" value="1"/>
</dbReference>
<sequence>MTLEAIRYKAGSLQVLNQLLLPHQTVYDEIRSVQNAYEAIKSMKPLCATIVHPMCYREGAPAIAIVGCLSLAVELRAGAGGDDPVTFIRESLCHLTSARPTAVNMGRAARELMEFAENESMEKNSSSSERDL</sequence>
<keyword evidence="2" id="KW-1185">Reference proteome</keyword>
<reference evidence="2" key="1">
    <citation type="submission" date="2024-04" db="EMBL/GenBank/DDBJ databases">
        <title>Salinicola lusitanus LLJ914,a marine bacterium isolated from the Okinawa Trough.</title>
        <authorList>
            <person name="Li J."/>
        </authorList>
    </citation>
    <scope>NUCLEOTIDE SEQUENCE [LARGE SCALE GENOMIC DNA]</scope>
</reference>
<name>A0AAW0PKQ6_9GOBI</name>
<dbReference type="PANTHER" id="PTHR43475">
    <property type="entry name" value="METHYLTHIORIBOSE-1-PHOSPHATE ISOMERASE"/>
    <property type="match status" value="1"/>
</dbReference>
<dbReference type="AlphaFoldDB" id="A0AAW0PKQ6"/>
<organism evidence="1 2">
    <name type="scientific">Mugilogobius chulae</name>
    <name type="common">yellowstripe goby</name>
    <dbReference type="NCBI Taxonomy" id="88201"/>
    <lineage>
        <taxon>Eukaryota</taxon>
        <taxon>Metazoa</taxon>
        <taxon>Chordata</taxon>
        <taxon>Craniata</taxon>
        <taxon>Vertebrata</taxon>
        <taxon>Euteleostomi</taxon>
        <taxon>Actinopterygii</taxon>
        <taxon>Neopterygii</taxon>
        <taxon>Teleostei</taxon>
        <taxon>Neoteleostei</taxon>
        <taxon>Acanthomorphata</taxon>
        <taxon>Gobiaria</taxon>
        <taxon>Gobiiformes</taxon>
        <taxon>Gobioidei</taxon>
        <taxon>Gobiidae</taxon>
        <taxon>Gobionellinae</taxon>
        <taxon>Mugilogobius</taxon>
    </lineage>
</organism>